<evidence type="ECO:0000313" key="2">
    <source>
        <dbReference type="Proteomes" id="UP000261082"/>
    </source>
</evidence>
<evidence type="ECO:0000313" key="1">
    <source>
        <dbReference type="EMBL" id="RFN59262.1"/>
    </source>
</evidence>
<name>A0A3E1QAU7_9FLAO</name>
<reference evidence="1 2" key="1">
    <citation type="journal article" date="2007" name="Int. J. Syst. Evol. Microbiol.">
        <title>Marixanthomonas ophiurae gen. nov., sp. nov., a marine bacterium of the family Flavobacteriaceae isolated from a deep-sea brittle star.</title>
        <authorList>
            <person name="Romanenko L.A."/>
            <person name="Uchino M."/>
            <person name="Frolova G.M."/>
            <person name="Mikhailov V.V."/>
        </authorList>
    </citation>
    <scope>NUCLEOTIDE SEQUENCE [LARGE SCALE GENOMIC DNA]</scope>
    <source>
        <strain evidence="1 2">KMM 3046</strain>
    </source>
</reference>
<dbReference type="Proteomes" id="UP000261082">
    <property type="component" value="Unassembled WGS sequence"/>
</dbReference>
<proteinExistence type="predicted"/>
<keyword evidence="2" id="KW-1185">Reference proteome</keyword>
<dbReference type="AlphaFoldDB" id="A0A3E1QAU7"/>
<protein>
    <submittedName>
        <fullName evidence="1">IPExxxVDY family protein</fullName>
    </submittedName>
</protein>
<dbReference type="EMBL" id="QVID01000001">
    <property type="protein sequence ID" value="RFN59262.1"/>
    <property type="molecule type" value="Genomic_DNA"/>
</dbReference>
<comment type="caution">
    <text evidence="1">The sequence shown here is derived from an EMBL/GenBank/DDBJ whole genome shotgun (WGS) entry which is preliminary data.</text>
</comment>
<dbReference type="OrthoDB" id="676614at2"/>
<dbReference type="RefSeq" id="WP_117158260.1">
    <property type="nucleotide sequence ID" value="NZ_QVID01000001.1"/>
</dbReference>
<accession>A0A3E1QAU7</accession>
<gene>
    <name evidence="1" type="ORF">DZ858_04105</name>
</gene>
<organism evidence="1 2">
    <name type="scientific">Marixanthomonas ophiurae</name>
    <dbReference type="NCBI Taxonomy" id="387659"/>
    <lineage>
        <taxon>Bacteria</taxon>
        <taxon>Pseudomonadati</taxon>
        <taxon>Bacteroidota</taxon>
        <taxon>Flavobacteriia</taxon>
        <taxon>Flavobacteriales</taxon>
        <taxon>Flavobacteriaceae</taxon>
        <taxon>Marixanthomonas</taxon>
    </lineage>
</organism>
<dbReference type="NCBIfam" id="NF033205">
    <property type="entry name" value="IPExxxVDY"/>
    <property type="match status" value="1"/>
</dbReference>
<dbReference type="InterPro" id="IPR047690">
    <property type="entry name" value="IPExxxVDY_fam"/>
</dbReference>
<sequence length="168" mass="19582">MLKSVMGKHRLVLEDDFRENFQILAIHCAVEPYKMAFYLNKYLQLRLKRRRTDLEFSKDGLEVQFPLFEFENTANYTVYNLVSNTCKSATAHTTASGGLFELNTSEEYVTTYLIPEYKKVDYFLKITSEHDQVSINTLLSEVNKIKSIISSYLIDSEHIKSKNNLIFN</sequence>